<evidence type="ECO:0000259" key="1">
    <source>
        <dbReference type="PROSITE" id="PS51459"/>
    </source>
</evidence>
<dbReference type="AlphaFoldDB" id="A0A3N6PAP8"/>
<accession>A0A3N6PAP8</accession>
<dbReference type="InterPro" id="IPR036597">
    <property type="entry name" value="Fido-like_dom_sf"/>
</dbReference>
<dbReference type="PIRSF" id="PIRSF018297">
    <property type="entry name" value="Doc"/>
    <property type="match status" value="1"/>
</dbReference>
<dbReference type="InterPro" id="IPR003812">
    <property type="entry name" value="Fido"/>
</dbReference>
<comment type="caution">
    <text evidence="2">The sequence shown here is derived from an EMBL/GenBank/DDBJ whole genome shotgun (WGS) entry which is preliminary data.</text>
</comment>
<keyword evidence="3" id="KW-1185">Reference proteome</keyword>
<dbReference type="RefSeq" id="WP_124146868.1">
    <property type="nucleotide sequence ID" value="NZ_CAWOKI010000204.1"/>
</dbReference>
<proteinExistence type="predicted"/>
<dbReference type="NCBIfam" id="TIGR01550">
    <property type="entry name" value="DOC_P1"/>
    <property type="match status" value="1"/>
</dbReference>
<dbReference type="PROSITE" id="PS51459">
    <property type="entry name" value="FIDO"/>
    <property type="match status" value="1"/>
</dbReference>
<reference evidence="2 3" key="1">
    <citation type="journal article" date="2018" name="ACS Chem. Biol.">
        <title>Ketoreductase domain dysfunction expands chemodiversity: malyngamide biosynthesis in the cyanobacterium Okeania hirsuta.</title>
        <authorList>
            <person name="Moss N.A."/>
            <person name="Leao T."/>
            <person name="Rankin M."/>
            <person name="McCullough T.M."/>
            <person name="Qu P."/>
            <person name="Korobeynikov A."/>
            <person name="Smith J.L."/>
            <person name="Gerwick L."/>
            <person name="Gerwick W.H."/>
        </authorList>
    </citation>
    <scope>NUCLEOTIDE SEQUENCE [LARGE SCALE GENOMIC DNA]</scope>
    <source>
        <strain evidence="2 3">PAB10Feb10-1</strain>
    </source>
</reference>
<dbReference type="Pfam" id="PF02661">
    <property type="entry name" value="Fic"/>
    <property type="match status" value="1"/>
</dbReference>
<dbReference type="GO" id="GO:0016301">
    <property type="term" value="F:kinase activity"/>
    <property type="evidence" value="ECO:0007669"/>
    <property type="project" value="InterPro"/>
</dbReference>
<sequence length="128" mass="14359">MKEPIWIDEIIAKAIHADQIIQHGGSPGIRDENLLSASLARPRHLFTYGQPNLFELAAAYGYSLAKNHPFIDGNKRTAFMVMYTFLGLNNYLLEVPEPEVVKMMEQLASGEENQESLGKWLAANSIEI</sequence>
<evidence type="ECO:0000313" key="2">
    <source>
        <dbReference type="EMBL" id="RQH21165.1"/>
    </source>
</evidence>
<dbReference type="InterPro" id="IPR006440">
    <property type="entry name" value="Doc"/>
</dbReference>
<dbReference type="Proteomes" id="UP000269154">
    <property type="component" value="Unassembled WGS sequence"/>
</dbReference>
<dbReference type="SUPFAM" id="SSF140931">
    <property type="entry name" value="Fic-like"/>
    <property type="match status" value="1"/>
</dbReference>
<gene>
    <name evidence="2" type="ORF">D5R40_31565</name>
</gene>
<feature type="domain" description="Fido" evidence="1">
    <location>
        <begin position="7"/>
        <end position="123"/>
    </location>
</feature>
<dbReference type="InterPro" id="IPR053737">
    <property type="entry name" value="Type_II_TA_Toxin"/>
</dbReference>
<protein>
    <submittedName>
        <fullName evidence="2">Type II toxin-antitoxin system death-on-curing family toxin</fullName>
    </submittedName>
</protein>
<dbReference type="PANTHER" id="PTHR39426:SF1">
    <property type="entry name" value="HOMOLOGY TO DEATH-ON-CURING PROTEIN OF PHAGE P1"/>
    <property type="match status" value="1"/>
</dbReference>
<organism evidence="2 3">
    <name type="scientific">Okeania hirsuta</name>
    <dbReference type="NCBI Taxonomy" id="1458930"/>
    <lineage>
        <taxon>Bacteria</taxon>
        <taxon>Bacillati</taxon>
        <taxon>Cyanobacteriota</taxon>
        <taxon>Cyanophyceae</taxon>
        <taxon>Oscillatoriophycideae</taxon>
        <taxon>Oscillatoriales</taxon>
        <taxon>Microcoleaceae</taxon>
        <taxon>Okeania</taxon>
    </lineage>
</organism>
<dbReference type="EMBL" id="RCBY01000394">
    <property type="protein sequence ID" value="RQH21165.1"/>
    <property type="molecule type" value="Genomic_DNA"/>
</dbReference>
<dbReference type="Gene3D" id="1.20.120.1870">
    <property type="entry name" value="Fic/DOC protein, Fido domain"/>
    <property type="match status" value="1"/>
</dbReference>
<evidence type="ECO:0000313" key="3">
    <source>
        <dbReference type="Proteomes" id="UP000269154"/>
    </source>
</evidence>
<dbReference type="PANTHER" id="PTHR39426">
    <property type="entry name" value="HOMOLOGY TO DEATH-ON-CURING PROTEIN OF PHAGE P1"/>
    <property type="match status" value="1"/>
</dbReference>
<dbReference type="OrthoDB" id="9802752at2"/>
<name>A0A3N6PAP8_9CYAN</name>